<dbReference type="GO" id="GO:0006099">
    <property type="term" value="P:tricarboxylic acid cycle"/>
    <property type="evidence" value="ECO:0007669"/>
    <property type="project" value="UniProtKB-UniPathway"/>
</dbReference>
<dbReference type="InParanoid" id="E8N0X0"/>
<dbReference type="PROSITE" id="PS00480">
    <property type="entry name" value="CITRATE_SYNTHASE"/>
    <property type="match status" value="1"/>
</dbReference>
<protein>
    <recommendedName>
        <fullName evidence="6">Citrate synthase</fullName>
    </recommendedName>
</protein>
<name>E8N0X0_ANATU</name>
<proteinExistence type="inferred from homology"/>
<dbReference type="InterPro" id="IPR011278">
    <property type="entry name" value="2-MeCitrate/Citrate_synth_II"/>
</dbReference>
<evidence type="ECO:0000256" key="7">
    <source>
        <dbReference type="PIRSR" id="PIRSR001369-1"/>
    </source>
</evidence>
<evidence type="ECO:0000256" key="2">
    <source>
        <dbReference type="ARBA" id="ARBA00010566"/>
    </source>
</evidence>
<organism evidence="9 10">
    <name type="scientific">Anaerolinea thermophila (strain DSM 14523 / JCM 11388 / NBRC 100420 / UNI-1)</name>
    <dbReference type="NCBI Taxonomy" id="926569"/>
    <lineage>
        <taxon>Bacteria</taxon>
        <taxon>Bacillati</taxon>
        <taxon>Chloroflexota</taxon>
        <taxon>Anaerolineae</taxon>
        <taxon>Anaerolineales</taxon>
        <taxon>Anaerolineaceae</taxon>
        <taxon>Anaerolinea</taxon>
    </lineage>
</organism>
<keyword evidence="9" id="KW-0012">Acyltransferase</keyword>
<keyword evidence="10" id="KW-1185">Reference proteome</keyword>
<feature type="active site" evidence="7">
    <location>
        <position position="270"/>
    </location>
</feature>
<dbReference type="Pfam" id="PF00285">
    <property type="entry name" value="Citrate_synt"/>
    <property type="match status" value="1"/>
</dbReference>
<dbReference type="FunFam" id="1.10.230.10:FF:000003">
    <property type="entry name" value="Citrate synthase"/>
    <property type="match status" value="1"/>
</dbReference>
<dbReference type="FunCoup" id="E8N0X0">
    <property type="interactions" value="322"/>
</dbReference>
<evidence type="ECO:0000313" key="10">
    <source>
        <dbReference type="Proteomes" id="UP000008922"/>
    </source>
</evidence>
<dbReference type="InterPro" id="IPR019810">
    <property type="entry name" value="Citrate_synthase_AS"/>
</dbReference>
<evidence type="ECO:0000256" key="3">
    <source>
        <dbReference type="ARBA" id="ARBA00022532"/>
    </source>
</evidence>
<dbReference type="KEGG" id="atm:ANT_04810"/>
<comment type="catalytic activity">
    <reaction evidence="5">
        <text>oxaloacetate + acetyl-CoA + H2O = citrate + CoA + H(+)</text>
        <dbReference type="Rhea" id="RHEA:16845"/>
        <dbReference type="ChEBI" id="CHEBI:15377"/>
        <dbReference type="ChEBI" id="CHEBI:15378"/>
        <dbReference type="ChEBI" id="CHEBI:16452"/>
        <dbReference type="ChEBI" id="CHEBI:16947"/>
        <dbReference type="ChEBI" id="CHEBI:57287"/>
        <dbReference type="ChEBI" id="CHEBI:57288"/>
        <dbReference type="EC" id="2.3.3.16"/>
    </reaction>
</comment>
<gene>
    <name evidence="9" type="primary">prpC</name>
    <name evidence="9" type="ordered locus">ANT_04810</name>
</gene>
<dbReference type="PANTHER" id="PTHR11739">
    <property type="entry name" value="CITRATE SYNTHASE"/>
    <property type="match status" value="1"/>
</dbReference>
<dbReference type="PRINTS" id="PR00143">
    <property type="entry name" value="CITRTSNTHASE"/>
</dbReference>
<comment type="similarity">
    <text evidence="2 6 8">Belongs to the citrate synthase family.</text>
</comment>
<dbReference type="PANTHER" id="PTHR11739:SF25">
    <property type="entry name" value="CITRATE SYNTHASE-RELATED PROTEIN DDB_G0287281"/>
    <property type="match status" value="1"/>
</dbReference>
<feature type="active site" evidence="7">
    <location>
        <position position="321"/>
    </location>
</feature>
<dbReference type="SUPFAM" id="SSF48256">
    <property type="entry name" value="Citrate synthase"/>
    <property type="match status" value="1"/>
</dbReference>
<evidence type="ECO:0000256" key="5">
    <source>
        <dbReference type="ARBA" id="ARBA00049288"/>
    </source>
</evidence>
<comment type="pathway">
    <text evidence="1">Carbohydrate metabolism; tricarboxylic acid cycle; isocitrate from oxaloacetate: step 1/2.</text>
</comment>
<evidence type="ECO:0000256" key="4">
    <source>
        <dbReference type="ARBA" id="ARBA00022679"/>
    </source>
</evidence>
<dbReference type="OrthoDB" id="9800864at2"/>
<evidence type="ECO:0000256" key="1">
    <source>
        <dbReference type="ARBA" id="ARBA00004751"/>
    </source>
</evidence>
<evidence type="ECO:0000256" key="6">
    <source>
        <dbReference type="PIRNR" id="PIRNR001369"/>
    </source>
</evidence>
<dbReference type="GO" id="GO:0005737">
    <property type="term" value="C:cytoplasm"/>
    <property type="evidence" value="ECO:0007669"/>
    <property type="project" value="InterPro"/>
</dbReference>
<evidence type="ECO:0000256" key="8">
    <source>
        <dbReference type="RuleBase" id="RU003406"/>
    </source>
</evidence>
<dbReference type="InterPro" id="IPR016142">
    <property type="entry name" value="Citrate_synth-like_lrg_a-sub"/>
</dbReference>
<dbReference type="PIRSF" id="PIRSF001369">
    <property type="entry name" value="Citrate_synth"/>
    <property type="match status" value="1"/>
</dbReference>
<accession>E8N0X0</accession>
<dbReference type="Gene3D" id="1.10.230.10">
    <property type="entry name" value="Cytochrome P450-Terp, domain 2"/>
    <property type="match status" value="1"/>
</dbReference>
<dbReference type="HOGENOM" id="CLU_025068_2_1_0"/>
<keyword evidence="3" id="KW-0816">Tricarboxylic acid cycle</keyword>
<dbReference type="GO" id="GO:0050440">
    <property type="term" value="F:2-methylcitrate synthase activity"/>
    <property type="evidence" value="ECO:0007669"/>
    <property type="project" value="TreeGrafter"/>
</dbReference>
<dbReference type="STRING" id="926569.ANT_04810"/>
<dbReference type="RefSeq" id="WP_013558911.1">
    <property type="nucleotide sequence ID" value="NC_014960.1"/>
</dbReference>
<dbReference type="NCBIfam" id="TIGR01800">
    <property type="entry name" value="cit_synth_II"/>
    <property type="match status" value="1"/>
</dbReference>
<dbReference type="GO" id="GO:0005975">
    <property type="term" value="P:carbohydrate metabolic process"/>
    <property type="evidence" value="ECO:0007669"/>
    <property type="project" value="TreeGrafter"/>
</dbReference>
<dbReference type="Proteomes" id="UP000008922">
    <property type="component" value="Chromosome"/>
</dbReference>
<keyword evidence="4 6" id="KW-0808">Transferase</keyword>
<dbReference type="InterPro" id="IPR024176">
    <property type="entry name" value="Citrate_synthase_bac-typ"/>
</dbReference>
<dbReference type="UniPathway" id="UPA00223"/>
<dbReference type="EMBL" id="AP012029">
    <property type="protein sequence ID" value="BAJ62515.1"/>
    <property type="molecule type" value="Genomic_DNA"/>
</dbReference>
<dbReference type="InterPro" id="IPR036969">
    <property type="entry name" value="Citrate_synthase_sf"/>
</dbReference>
<dbReference type="InterPro" id="IPR002020">
    <property type="entry name" value="Citrate_synthase"/>
</dbReference>
<dbReference type="InterPro" id="IPR016143">
    <property type="entry name" value="Citrate_synth-like_sm_a-sub"/>
</dbReference>
<dbReference type="GO" id="GO:0036440">
    <property type="term" value="F:citrate synthase activity"/>
    <property type="evidence" value="ECO:0007669"/>
    <property type="project" value="UniProtKB-EC"/>
</dbReference>
<dbReference type="GO" id="GO:0019679">
    <property type="term" value="P:propionate metabolic process, methylcitrate cycle"/>
    <property type="evidence" value="ECO:0007669"/>
    <property type="project" value="TreeGrafter"/>
</dbReference>
<dbReference type="Gene3D" id="1.10.580.10">
    <property type="entry name" value="Citrate Synthase, domain 1"/>
    <property type="match status" value="1"/>
</dbReference>
<reference evidence="9 10" key="1">
    <citation type="submission" date="2010-12" db="EMBL/GenBank/DDBJ databases">
        <title>Whole genome sequence of Anaerolinea thermophila UNI-1.</title>
        <authorList>
            <person name="Narita-Yamada S."/>
            <person name="Kishi E."/>
            <person name="Watanabe Y."/>
            <person name="Takasaki K."/>
            <person name="Ankai A."/>
            <person name="Oguchi A."/>
            <person name="Fukui S."/>
            <person name="Takahashi M."/>
            <person name="Yashiro I."/>
            <person name="Hosoyama A."/>
            <person name="Sekiguchi Y."/>
            <person name="Hanada S."/>
            <person name="Fujita N."/>
        </authorList>
    </citation>
    <scope>NUCLEOTIDE SEQUENCE [LARGE SCALE GENOMIC DNA]</scope>
    <source>
        <strain evidence="10">DSM 14523 / JCM 11388 / NBRC 100420 / UNI-1</strain>
    </source>
</reference>
<dbReference type="NCBIfam" id="NF009006">
    <property type="entry name" value="PRK12351.1"/>
    <property type="match status" value="1"/>
</dbReference>
<dbReference type="eggNOG" id="COG0372">
    <property type="taxonomic scope" value="Bacteria"/>
</dbReference>
<dbReference type="AlphaFoldDB" id="E8N0X0"/>
<sequence>MAEMSVVQETPRKKSVALSGVPAGNTAICRVGFEGNDLRYRGYDINDLAEHSTFEEVAFLLVHGKLPLASELERYRLKLKRLRGLPAPVKAALELIPAAAHPMDVLRTGVSMLGATLPEREDHNAEGARHIADHLLAIMPSILLYWYQYAHHGRRIEVETDDDSIAGHFLHLLHGRRASDLHQRALDITLILYAEHEFNASTFTTRVIAGTGSDIYSAITGGIGALKGFKHGGANEGAMEIIERYRTPDEAERDVRRIIKEKGIILGFGHPVYTISDPRAKILKELSCTLCKDFGDESMCDIAERIEAVMWEEKNLFPNLDWYAAVTYHMMGIPTFMFTPLFVMARTAGWAAHIIEQREDGKIIRPSANYIGPEPRAYVPIMKRG</sequence>
<evidence type="ECO:0000313" key="9">
    <source>
        <dbReference type="EMBL" id="BAJ62515.1"/>
    </source>
</evidence>